<reference evidence="3 4" key="2">
    <citation type="submission" date="2018-10" db="EMBL/GenBank/DDBJ databases">
        <authorList>
            <consortium name="Pathogen Informatics"/>
        </authorList>
    </citation>
    <scope>NUCLEOTIDE SEQUENCE [LARGE SCALE GENOMIC DNA]</scope>
</reference>
<dbReference type="PROSITE" id="PS00028">
    <property type="entry name" value="ZINC_FINGER_C2H2_1"/>
    <property type="match status" value="1"/>
</dbReference>
<feature type="region of interest" description="Disordered" evidence="1">
    <location>
        <begin position="1"/>
        <end position="29"/>
    </location>
</feature>
<keyword evidence="4" id="KW-1185">Reference proteome</keyword>
<reference evidence="5" key="1">
    <citation type="submission" date="2017-02" db="UniProtKB">
        <authorList>
            <consortium name="WormBaseParasite"/>
        </authorList>
    </citation>
    <scope>IDENTIFICATION</scope>
</reference>
<protein>
    <submittedName>
        <fullName evidence="5">C2H2-type domain-containing protein</fullName>
    </submittedName>
</protein>
<evidence type="ECO:0000313" key="4">
    <source>
        <dbReference type="Proteomes" id="UP000267029"/>
    </source>
</evidence>
<evidence type="ECO:0000313" key="3">
    <source>
        <dbReference type="EMBL" id="VDD78635.1"/>
    </source>
</evidence>
<sequence>MPEPSPILTATATVHDEGSGGGDKSNLSRSWQNHCQSCNTWFNKRSQLDAHLYATSHQRVSRPKFSPTNFFQTSTGIYNLPVDSLPQNPLPHSPSNCSLDDANNWWSHQQKRKINFSPATLPPHQTPVAASTGAADQYCSYQATHHIIHHTMFTETTTTPTI</sequence>
<organism evidence="5">
    <name type="scientific">Mesocestoides corti</name>
    <name type="common">Flatworm</name>
    <dbReference type="NCBI Taxonomy" id="53468"/>
    <lineage>
        <taxon>Eukaryota</taxon>
        <taxon>Metazoa</taxon>
        <taxon>Spiralia</taxon>
        <taxon>Lophotrochozoa</taxon>
        <taxon>Platyhelminthes</taxon>
        <taxon>Cestoda</taxon>
        <taxon>Eucestoda</taxon>
        <taxon>Cyclophyllidea</taxon>
        <taxon>Mesocestoididae</taxon>
        <taxon>Mesocestoides</taxon>
    </lineage>
</organism>
<dbReference type="OrthoDB" id="10681239at2759"/>
<evidence type="ECO:0000256" key="1">
    <source>
        <dbReference type="SAM" id="MobiDB-lite"/>
    </source>
</evidence>
<dbReference type="AlphaFoldDB" id="A0A0R3UCI9"/>
<proteinExistence type="predicted"/>
<dbReference type="EMBL" id="UXSR01001982">
    <property type="protein sequence ID" value="VDD78635.1"/>
    <property type="molecule type" value="Genomic_DNA"/>
</dbReference>
<evidence type="ECO:0000313" key="5">
    <source>
        <dbReference type="WBParaSite" id="MCOS_0000463701-mRNA-1"/>
    </source>
</evidence>
<dbReference type="Proteomes" id="UP000267029">
    <property type="component" value="Unassembled WGS sequence"/>
</dbReference>
<name>A0A0R3UCI9_MESCO</name>
<dbReference type="WBParaSite" id="MCOS_0000463701-mRNA-1">
    <property type="protein sequence ID" value="MCOS_0000463701-mRNA-1"/>
    <property type="gene ID" value="MCOS_0000463701"/>
</dbReference>
<evidence type="ECO:0000259" key="2">
    <source>
        <dbReference type="PROSITE" id="PS00028"/>
    </source>
</evidence>
<dbReference type="STRING" id="53468.A0A0R3UCI9"/>
<accession>A0A0R3UCI9</accession>
<dbReference type="InterPro" id="IPR036236">
    <property type="entry name" value="Znf_C2H2_sf"/>
</dbReference>
<gene>
    <name evidence="3" type="ORF">MCOS_LOCUS4638</name>
</gene>
<dbReference type="InterPro" id="IPR013087">
    <property type="entry name" value="Znf_C2H2_type"/>
</dbReference>
<feature type="domain" description="C2H2-type" evidence="2">
    <location>
        <begin position="35"/>
        <end position="57"/>
    </location>
</feature>
<dbReference type="SUPFAM" id="SSF57667">
    <property type="entry name" value="beta-beta-alpha zinc fingers"/>
    <property type="match status" value="1"/>
</dbReference>